<keyword evidence="3 6" id="KW-0479">Metal-binding</keyword>
<feature type="domain" description="Cytochrome c" evidence="8">
    <location>
        <begin position="256"/>
        <end position="419"/>
    </location>
</feature>
<dbReference type="InterPro" id="IPR036909">
    <property type="entry name" value="Cyt_c-like_dom_sf"/>
</dbReference>
<keyword evidence="9" id="KW-0575">Peroxidase</keyword>
<dbReference type="InterPro" id="IPR051395">
    <property type="entry name" value="Cytochrome_c_Peroxidase/MauG"/>
</dbReference>
<name>A0ABU9T937_9HYPH</name>
<evidence type="ECO:0000256" key="2">
    <source>
        <dbReference type="ARBA" id="ARBA00022617"/>
    </source>
</evidence>
<comment type="caution">
    <text evidence="9">The sequence shown here is derived from an EMBL/GenBank/DDBJ whole genome shotgun (WGS) entry which is preliminary data.</text>
</comment>
<accession>A0ABU9T937</accession>
<proteinExistence type="predicted"/>
<dbReference type="Pfam" id="PF03150">
    <property type="entry name" value="CCP_MauG"/>
    <property type="match status" value="1"/>
</dbReference>
<evidence type="ECO:0000256" key="3">
    <source>
        <dbReference type="ARBA" id="ARBA00022723"/>
    </source>
</evidence>
<organism evidence="9 10">
    <name type="scientific">Ahrensia kielensis</name>
    <dbReference type="NCBI Taxonomy" id="76980"/>
    <lineage>
        <taxon>Bacteria</taxon>
        <taxon>Pseudomonadati</taxon>
        <taxon>Pseudomonadota</taxon>
        <taxon>Alphaproteobacteria</taxon>
        <taxon>Hyphomicrobiales</taxon>
        <taxon>Ahrensiaceae</taxon>
        <taxon>Ahrensia</taxon>
    </lineage>
</organism>
<dbReference type="InterPro" id="IPR004852">
    <property type="entry name" value="Di-haem_cyt_c_peroxidsae"/>
</dbReference>
<sequence>MKKQALYLTTAMFLHLPFASALEIKAVDDDAFVEIDMKQAQLGQLLFWDPILSGNKNISCGTCHHPKLGTADGVSLSIGEGGIGLGTDRMVDKNNIPEQRIPRNAPALFNLGAKEFTVMFHDGRLEADDTKKSGLRTPLDDDMTVGFSGVLSAQSMFPVLSSDEMAGHYSENDVAKAVRRGLITGTDGAWDIISKRVSTIDEYQKMFDEIDPEIAQGKPIGFTDISNAIAAFIAFEWRSDESPFDNYLRGEVQLDDVAAQGMDLFYGKAQCASCHTGPFQTDHKFHAMGVPQIGPGKAERFESHSQDTGRMRVTGRLEDAYAFRTPSLRNVTLTAPYGHSGAYRNLRHFLEAHVEPSKAIDNYDKSEAQFSDYTPPKNDWAALEDAKENQAIKDAVRWSGVRLTAGEIDALMAFMDALEDKKSLTSRLGVPSTVPSGLPVDK</sequence>
<evidence type="ECO:0000313" key="9">
    <source>
        <dbReference type="EMBL" id="MEM5502263.1"/>
    </source>
</evidence>
<dbReference type="SUPFAM" id="SSF46626">
    <property type="entry name" value="Cytochrome c"/>
    <property type="match status" value="2"/>
</dbReference>
<dbReference type="PROSITE" id="PS51007">
    <property type="entry name" value="CYTC"/>
    <property type="match status" value="1"/>
</dbReference>
<feature type="signal peptide" evidence="7">
    <location>
        <begin position="1"/>
        <end position="21"/>
    </location>
</feature>
<evidence type="ECO:0000256" key="1">
    <source>
        <dbReference type="ARBA" id="ARBA00004196"/>
    </source>
</evidence>
<dbReference type="Gene3D" id="1.10.760.10">
    <property type="entry name" value="Cytochrome c-like domain"/>
    <property type="match status" value="2"/>
</dbReference>
<protein>
    <submittedName>
        <fullName evidence="9">Cytochrome c peroxidase</fullName>
        <ecNumber evidence="9">1.11.1.5</ecNumber>
    </submittedName>
</protein>
<evidence type="ECO:0000256" key="6">
    <source>
        <dbReference type="PROSITE-ProRule" id="PRU00433"/>
    </source>
</evidence>
<keyword evidence="4 9" id="KW-0560">Oxidoreductase</keyword>
<evidence type="ECO:0000259" key="8">
    <source>
        <dbReference type="PROSITE" id="PS51007"/>
    </source>
</evidence>
<keyword evidence="2 6" id="KW-0349">Heme</keyword>
<keyword evidence="10" id="KW-1185">Reference proteome</keyword>
<evidence type="ECO:0000256" key="7">
    <source>
        <dbReference type="SAM" id="SignalP"/>
    </source>
</evidence>
<dbReference type="PANTHER" id="PTHR30600">
    <property type="entry name" value="CYTOCHROME C PEROXIDASE-RELATED"/>
    <property type="match status" value="1"/>
</dbReference>
<dbReference type="Proteomes" id="UP001477870">
    <property type="component" value="Unassembled WGS sequence"/>
</dbReference>
<keyword evidence="5 6" id="KW-0408">Iron</keyword>
<gene>
    <name evidence="9" type="ORF">WNY59_11775</name>
</gene>
<comment type="subcellular location">
    <subcellularLocation>
        <location evidence="1">Cell envelope</location>
    </subcellularLocation>
</comment>
<dbReference type="EMBL" id="JBBMQO010000006">
    <property type="protein sequence ID" value="MEM5502263.1"/>
    <property type="molecule type" value="Genomic_DNA"/>
</dbReference>
<keyword evidence="7" id="KW-0732">Signal</keyword>
<feature type="chain" id="PRO_5047417780" evidence="7">
    <location>
        <begin position="22"/>
        <end position="442"/>
    </location>
</feature>
<evidence type="ECO:0000313" key="10">
    <source>
        <dbReference type="Proteomes" id="UP001477870"/>
    </source>
</evidence>
<evidence type="ECO:0000256" key="5">
    <source>
        <dbReference type="ARBA" id="ARBA00023004"/>
    </source>
</evidence>
<evidence type="ECO:0000256" key="4">
    <source>
        <dbReference type="ARBA" id="ARBA00023002"/>
    </source>
</evidence>
<reference evidence="9 10" key="1">
    <citation type="submission" date="2024-03" db="EMBL/GenBank/DDBJ databases">
        <title>Community enrichment and isolation of bacterial strains for fucoidan degradation.</title>
        <authorList>
            <person name="Sichert A."/>
        </authorList>
    </citation>
    <scope>NUCLEOTIDE SEQUENCE [LARGE SCALE GENOMIC DNA]</scope>
    <source>
        <strain evidence="9 10">AS62</strain>
    </source>
</reference>
<dbReference type="EC" id="1.11.1.5" evidence="9"/>
<dbReference type="RefSeq" id="WP_342848603.1">
    <property type="nucleotide sequence ID" value="NZ_JBBMQO010000006.1"/>
</dbReference>
<dbReference type="InterPro" id="IPR009056">
    <property type="entry name" value="Cyt_c-like_dom"/>
</dbReference>
<dbReference type="GO" id="GO:0004130">
    <property type="term" value="F:cytochrome-c peroxidase activity"/>
    <property type="evidence" value="ECO:0007669"/>
    <property type="project" value="UniProtKB-EC"/>
</dbReference>